<name>A0A7Y0Q8M8_9GAMM</name>
<dbReference type="RefSeq" id="WP_169076714.1">
    <property type="nucleotide sequence ID" value="NZ_JABBXH010000008.1"/>
</dbReference>
<evidence type="ECO:0000313" key="2">
    <source>
        <dbReference type="EMBL" id="NMP33396.1"/>
    </source>
</evidence>
<dbReference type="AlphaFoldDB" id="A0A7Y0Q8M8"/>
<organism evidence="2 3">
    <name type="scientific">Thalassotalea algicola</name>
    <dbReference type="NCBI Taxonomy" id="2716224"/>
    <lineage>
        <taxon>Bacteria</taxon>
        <taxon>Pseudomonadati</taxon>
        <taxon>Pseudomonadota</taxon>
        <taxon>Gammaproteobacteria</taxon>
        <taxon>Alteromonadales</taxon>
        <taxon>Colwelliaceae</taxon>
        <taxon>Thalassotalea</taxon>
    </lineage>
</organism>
<accession>A0A7Y0Q8M8</accession>
<keyword evidence="3" id="KW-1185">Reference proteome</keyword>
<evidence type="ECO:0000313" key="3">
    <source>
        <dbReference type="Proteomes" id="UP000568664"/>
    </source>
</evidence>
<feature type="domain" description="DUF5675" evidence="1">
    <location>
        <begin position="6"/>
        <end position="120"/>
    </location>
</feature>
<protein>
    <recommendedName>
        <fullName evidence="1">DUF5675 domain-containing protein</fullName>
    </recommendedName>
</protein>
<gene>
    <name evidence="2" type="ORF">HII17_17755</name>
</gene>
<proteinExistence type="predicted"/>
<evidence type="ECO:0000259" key="1">
    <source>
        <dbReference type="Pfam" id="PF18925"/>
    </source>
</evidence>
<dbReference type="InterPro" id="IPR043732">
    <property type="entry name" value="DUF5675"/>
</dbReference>
<sequence length="134" mass="15395">MKLVMLERFAYTPNGVFGKIKMPEFECFTVERPWLDNKPRESCIPEGEYAMKLGRYNRGGYPAYEILNVPNRTLIKVHVGNTIDDVVGCVALGKALGYLERKWAVTSSKKAFKEFMQTMAGEKECKIKIYQYLP</sequence>
<dbReference type="Proteomes" id="UP000568664">
    <property type="component" value="Unassembled WGS sequence"/>
</dbReference>
<reference evidence="2 3" key="1">
    <citation type="submission" date="2020-04" db="EMBL/GenBank/DDBJ databases">
        <title>Thalassotalea sp. M1531, isolated from the surface of marine red alga.</title>
        <authorList>
            <person name="Pang L."/>
            <person name="Lu D.-C."/>
        </authorList>
    </citation>
    <scope>NUCLEOTIDE SEQUENCE [LARGE SCALE GENOMIC DNA]</scope>
    <source>
        <strain evidence="2 3">M1531</strain>
    </source>
</reference>
<comment type="caution">
    <text evidence="2">The sequence shown here is derived from an EMBL/GenBank/DDBJ whole genome shotgun (WGS) entry which is preliminary data.</text>
</comment>
<dbReference type="Pfam" id="PF18925">
    <property type="entry name" value="DUF5675"/>
    <property type="match status" value="1"/>
</dbReference>
<dbReference type="EMBL" id="JABBXH010000008">
    <property type="protein sequence ID" value="NMP33396.1"/>
    <property type="molecule type" value="Genomic_DNA"/>
</dbReference>